<dbReference type="AlphaFoldDB" id="A0A382C7J6"/>
<reference evidence="1" key="1">
    <citation type="submission" date="2018-05" db="EMBL/GenBank/DDBJ databases">
        <authorList>
            <person name="Lanie J.A."/>
            <person name="Ng W.-L."/>
            <person name="Kazmierczak K.M."/>
            <person name="Andrzejewski T.M."/>
            <person name="Davidsen T.M."/>
            <person name="Wayne K.J."/>
            <person name="Tettelin H."/>
            <person name="Glass J.I."/>
            <person name="Rusch D."/>
            <person name="Podicherti R."/>
            <person name="Tsui H.-C.T."/>
            <person name="Winkler M.E."/>
        </authorList>
    </citation>
    <scope>NUCLEOTIDE SEQUENCE</scope>
</reference>
<protein>
    <submittedName>
        <fullName evidence="1">Uncharacterized protein</fullName>
    </submittedName>
</protein>
<sequence length="47" mass="5450">MKQIEHDMKCLQCGCRYITPMPGPCINCGHKYLIDYGFVKKEDKDAK</sequence>
<organism evidence="1">
    <name type="scientific">marine metagenome</name>
    <dbReference type="NCBI Taxonomy" id="408172"/>
    <lineage>
        <taxon>unclassified sequences</taxon>
        <taxon>metagenomes</taxon>
        <taxon>ecological metagenomes</taxon>
    </lineage>
</organism>
<evidence type="ECO:0000313" key="1">
    <source>
        <dbReference type="EMBL" id="SVB22088.1"/>
    </source>
</evidence>
<gene>
    <name evidence="1" type="ORF">METZ01_LOCUS174942</name>
</gene>
<dbReference type="EMBL" id="UINC01033197">
    <property type="protein sequence ID" value="SVB22088.1"/>
    <property type="molecule type" value="Genomic_DNA"/>
</dbReference>
<name>A0A382C7J6_9ZZZZ</name>
<proteinExistence type="predicted"/>
<accession>A0A382C7J6</accession>